<dbReference type="RefSeq" id="WP_343789868.1">
    <property type="nucleotide sequence ID" value="NZ_BAAAFH010000022.1"/>
</dbReference>
<organism evidence="4 5">
    <name type="scientific">Wandonia haliotis</name>
    <dbReference type="NCBI Taxonomy" id="574963"/>
    <lineage>
        <taxon>Bacteria</taxon>
        <taxon>Pseudomonadati</taxon>
        <taxon>Bacteroidota</taxon>
        <taxon>Flavobacteriia</taxon>
        <taxon>Flavobacteriales</taxon>
        <taxon>Crocinitomicaceae</taxon>
        <taxon>Wandonia</taxon>
    </lineage>
</organism>
<evidence type="ECO:0000256" key="2">
    <source>
        <dbReference type="ARBA" id="ARBA00023002"/>
    </source>
</evidence>
<sequence>MNNRASLLNGFSKLTREEKLEVIGGLFDNSDEAIEGFKSFEHPDEVIQEMISEFSENSISNFHLPYSVAPNFMINGKPYVVPMVIEESSVVAAASNAAKFWFSRGGFHAEIVDTQKVGQVHFIWKDDKETLIQRFDELKHYLISGTEDITENMRKRGGGVLDIELKDFSDQEEGLMQLFVTFETKDSMGANFVNSCLERFADLFKRWYASQSEFSGEGLEIVMCILSNLTPNCMVKCWVECEVKEFDNLVPGTDGADFARRFRTAVRIAQIDPYRATTHNKGIYNGIDAVVLASGNDFRAVEACGHAYASMNGGYSSLTDCQIDGDKFTFTLHLPIALGVVGGLTNLHPLVKLSMAMLGNPDARELMGIAAAAGLANNFGAVKSLVTTGIQQGHMKMHLFNIMKQLDVCNSEKDRVVEYFKDRSVSVSGVRKFVEELRMVQDAGCMNI</sequence>
<dbReference type="CDD" id="cd00644">
    <property type="entry name" value="HMG-CoA_reductase_classII"/>
    <property type="match status" value="1"/>
</dbReference>
<name>A0ABP3Y5A6_9FLAO</name>
<dbReference type="Proteomes" id="UP001501126">
    <property type="component" value="Unassembled WGS sequence"/>
</dbReference>
<dbReference type="InterPro" id="IPR002202">
    <property type="entry name" value="HMG_CoA_Rdtase"/>
</dbReference>
<evidence type="ECO:0000256" key="3">
    <source>
        <dbReference type="RuleBase" id="RU361219"/>
    </source>
</evidence>
<comment type="pathway">
    <text evidence="3">Metabolic intermediate metabolism; (R)-mevalonate degradation; (S)-3-hydroxy-3-methylglutaryl-CoA from (R)-mevalonate: step 1/1.</text>
</comment>
<dbReference type="InterPro" id="IPR023074">
    <property type="entry name" value="HMG_CoA_Rdtase_cat_sf"/>
</dbReference>
<evidence type="ECO:0000313" key="4">
    <source>
        <dbReference type="EMBL" id="GAA0876631.1"/>
    </source>
</evidence>
<proteinExistence type="inferred from homology"/>
<dbReference type="InterPro" id="IPR009029">
    <property type="entry name" value="HMG_CoA_Rdtase_sub-bd_dom_sf"/>
</dbReference>
<dbReference type="EC" id="1.1.1.88" evidence="3"/>
<dbReference type="EMBL" id="BAAAFH010000022">
    <property type="protein sequence ID" value="GAA0876631.1"/>
    <property type="molecule type" value="Genomic_DNA"/>
</dbReference>
<dbReference type="PROSITE" id="PS50065">
    <property type="entry name" value="HMG_COA_REDUCTASE_4"/>
    <property type="match status" value="1"/>
</dbReference>
<dbReference type="InterPro" id="IPR009023">
    <property type="entry name" value="HMG_CoA_Rdtase_NAD(P)-bd_sf"/>
</dbReference>
<accession>A0ABP3Y5A6</accession>
<comment type="catalytic activity">
    <reaction evidence="3">
        <text>(R)-mevalonate + 2 NAD(+) + CoA = (3S)-3-hydroxy-3-methylglutaryl-CoA + 2 NADH + 2 H(+)</text>
        <dbReference type="Rhea" id="RHEA:14833"/>
        <dbReference type="ChEBI" id="CHEBI:15378"/>
        <dbReference type="ChEBI" id="CHEBI:36464"/>
        <dbReference type="ChEBI" id="CHEBI:43074"/>
        <dbReference type="ChEBI" id="CHEBI:57287"/>
        <dbReference type="ChEBI" id="CHEBI:57540"/>
        <dbReference type="ChEBI" id="CHEBI:57945"/>
        <dbReference type="EC" id="1.1.1.88"/>
    </reaction>
</comment>
<keyword evidence="3" id="KW-0520">NAD</keyword>
<gene>
    <name evidence="4" type="ORF">GCM10009118_30410</name>
</gene>
<keyword evidence="5" id="KW-1185">Reference proteome</keyword>
<dbReference type="Gene3D" id="1.10.8.660">
    <property type="match status" value="1"/>
</dbReference>
<dbReference type="PANTHER" id="PTHR10572:SF24">
    <property type="entry name" value="3-HYDROXY-3-METHYLGLUTARYL-COENZYME A REDUCTASE"/>
    <property type="match status" value="1"/>
</dbReference>
<dbReference type="Pfam" id="PF00368">
    <property type="entry name" value="HMG-CoA_red"/>
    <property type="match status" value="1"/>
</dbReference>
<dbReference type="Gene3D" id="3.90.770.10">
    <property type="entry name" value="3-hydroxy-3-methylglutaryl-coenzyme A Reductase, Chain A, domain 2"/>
    <property type="match status" value="2"/>
</dbReference>
<evidence type="ECO:0000256" key="1">
    <source>
        <dbReference type="ARBA" id="ARBA00007661"/>
    </source>
</evidence>
<comment type="similarity">
    <text evidence="1 3">Belongs to the HMG-CoA reductase family.</text>
</comment>
<dbReference type="InterPro" id="IPR004553">
    <property type="entry name" value="HMG_CoA_Rdtase_bac-typ"/>
</dbReference>
<protein>
    <recommendedName>
        <fullName evidence="3">3-hydroxy-3-methylglutaryl coenzyme A reductase</fullName>
        <shortName evidence="3">HMG-CoA reductase</shortName>
        <ecNumber evidence="3">1.1.1.88</ecNumber>
    </recommendedName>
</protein>
<dbReference type="SUPFAM" id="SSF55035">
    <property type="entry name" value="NAD-binding domain of HMG-CoA reductase"/>
    <property type="match status" value="1"/>
</dbReference>
<reference evidence="5" key="1">
    <citation type="journal article" date="2019" name="Int. J. Syst. Evol. Microbiol.">
        <title>The Global Catalogue of Microorganisms (GCM) 10K type strain sequencing project: providing services to taxonomists for standard genome sequencing and annotation.</title>
        <authorList>
            <consortium name="The Broad Institute Genomics Platform"/>
            <consortium name="The Broad Institute Genome Sequencing Center for Infectious Disease"/>
            <person name="Wu L."/>
            <person name="Ma J."/>
        </authorList>
    </citation>
    <scope>NUCLEOTIDE SEQUENCE [LARGE SCALE GENOMIC DNA]</scope>
    <source>
        <strain evidence="5">JCM 16083</strain>
    </source>
</reference>
<keyword evidence="2 3" id="KW-0560">Oxidoreductase</keyword>
<dbReference type="SUPFAM" id="SSF56542">
    <property type="entry name" value="Substrate-binding domain of HMG-CoA reductase"/>
    <property type="match status" value="1"/>
</dbReference>
<comment type="caution">
    <text evidence="4">The sequence shown here is derived from an EMBL/GenBank/DDBJ whole genome shotgun (WGS) entry which is preliminary data.</text>
</comment>
<dbReference type="NCBIfam" id="TIGR00532">
    <property type="entry name" value="HMG_CoA_R_NAD"/>
    <property type="match status" value="1"/>
</dbReference>
<dbReference type="PANTHER" id="PTHR10572">
    <property type="entry name" value="3-HYDROXY-3-METHYLGLUTARYL-COENZYME A REDUCTASE"/>
    <property type="match status" value="1"/>
</dbReference>
<evidence type="ECO:0000313" key="5">
    <source>
        <dbReference type="Proteomes" id="UP001501126"/>
    </source>
</evidence>